<proteinExistence type="predicted"/>
<evidence type="ECO:0000313" key="1">
    <source>
        <dbReference type="EMBL" id="MPN23285.1"/>
    </source>
</evidence>
<sequence>MWRGEGVGSGQNWVDVTASRTFGAPYTNNTGRPIQISLSVFSGVAGGNFYHTVNGLEQIHLGAGGYNGQTISFIVPNNQTYSARTDASFTIAKWFELR</sequence>
<organism evidence="1">
    <name type="scientific">bioreactor metagenome</name>
    <dbReference type="NCBI Taxonomy" id="1076179"/>
    <lineage>
        <taxon>unclassified sequences</taxon>
        <taxon>metagenomes</taxon>
        <taxon>ecological metagenomes</taxon>
    </lineage>
</organism>
<gene>
    <name evidence="1" type="ORF">SDC9_170673</name>
</gene>
<comment type="caution">
    <text evidence="1">The sequence shown here is derived from an EMBL/GenBank/DDBJ whole genome shotgun (WGS) entry which is preliminary data.</text>
</comment>
<dbReference type="EMBL" id="VSSQ01071740">
    <property type="protein sequence ID" value="MPN23285.1"/>
    <property type="molecule type" value="Genomic_DNA"/>
</dbReference>
<evidence type="ECO:0008006" key="2">
    <source>
        <dbReference type="Google" id="ProtNLM"/>
    </source>
</evidence>
<accession>A0A645G9G2</accession>
<protein>
    <recommendedName>
        <fullName evidence="2">Tail fiber protein</fullName>
    </recommendedName>
</protein>
<dbReference type="AlphaFoldDB" id="A0A645G9G2"/>
<name>A0A645G9G2_9ZZZZ</name>
<reference evidence="1" key="1">
    <citation type="submission" date="2019-08" db="EMBL/GenBank/DDBJ databases">
        <authorList>
            <person name="Kucharzyk K."/>
            <person name="Murdoch R.W."/>
            <person name="Higgins S."/>
            <person name="Loffler F."/>
        </authorList>
    </citation>
    <scope>NUCLEOTIDE SEQUENCE</scope>
</reference>